<reference evidence="1 2" key="1">
    <citation type="submission" date="2023-07" db="EMBL/GenBank/DDBJ databases">
        <title>Sorghum-associated microbial communities from plants grown in Nebraska, USA.</title>
        <authorList>
            <person name="Schachtman D."/>
        </authorList>
    </citation>
    <scope>NUCLEOTIDE SEQUENCE [LARGE SCALE GENOMIC DNA]</scope>
    <source>
        <strain evidence="1 2">4099</strain>
    </source>
</reference>
<gene>
    <name evidence="1" type="ORF">J2W68_000220</name>
</gene>
<evidence type="ECO:0000313" key="2">
    <source>
        <dbReference type="Proteomes" id="UP001256588"/>
    </source>
</evidence>
<comment type="caution">
    <text evidence="1">The sequence shown here is derived from an EMBL/GenBank/DDBJ whole genome shotgun (WGS) entry which is preliminary data.</text>
</comment>
<protein>
    <submittedName>
        <fullName evidence="1">Uncharacterized protein</fullName>
    </submittedName>
</protein>
<sequence length="78" mass="9185">MKHDSDRTLVISLGRNGRASYPERPWEDIEPVLRRMWEFDGRLRAWQDVRAAVQAAWRASDDVVPPRERRALERSRAA</sequence>
<dbReference type="RefSeq" id="WP_310154676.1">
    <property type="nucleotide sequence ID" value="NZ_JAVDWO010000001.1"/>
</dbReference>
<dbReference type="Proteomes" id="UP001256588">
    <property type="component" value="Unassembled WGS sequence"/>
</dbReference>
<organism evidence="1 2">
    <name type="scientific">Luteimonas terrae</name>
    <dbReference type="NCBI Taxonomy" id="1530191"/>
    <lineage>
        <taxon>Bacteria</taxon>
        <taxon>Pseudomonadati</taxon>
        <taxon>Pseudomonadota</taxon>
        <taxon>Gammaproteobacteria</taxon>
        <taxon>Lysobacterales</taxon>
        <taxon>Lysobacteraceae</taxon>
        <taxon>Luteimonas</taxon>
    </lineage>
</organism>
<proteinExistence type="predicted"/>
<keyword evidence="2" id="KW-1185">Reference proteome</keyword>
<dbReference type="EMBL" id="JAVDWO010000001">
    <property type="protein sequence ID" value="MDR7191518.1"/>
    <property type="molecule type" value="Genomic_DNA"/>
</dbReference>
<name>A0ABU1XSE2_9GAMM</name>
<evidence type="ECO:0000313" key="1">
    <source>
        <dbReference type="EMBL" id="MDR7191518.1"/>
    </source>
</evidence>
<accession>A0ABU1XSE2</accession>